<accession>A0A1F5TRX6</accession>
<evidence type="ECO:0000256" key="1">
    <source>
        <dbReference type="SAM" id="MobiDB-lite"/>
    </source>
</evidence>
<gene>
    <name evidence="2" type="ORF">A2531_02785</name>
</gene>
<dbReference type="Proteomes" id="UP000177579">
    <property type="component" value="Unassembled WGS sequence"/>
</dbReference>
<name>A0A1F5TRX6_9BACT</name>
<dbReference type="EMBL" id="MFGO01000008">
    <property type="protein sequence ID" value="OGF41589.1"/>
    <property type="molecule type" value="Genomic_DNA"/>
</dbReference>
<protein>
    <recommendedName>
        <fullName evidence="4">SAM domain-containing protein</fullName>
    </recommendedName>
</protein>
<feature type="region of interest" description="Disordered" evidence="1">
    <location>
        <begin position="300"/>
        <end position="328"/>
    </location>
</feature>
<dbReference type="AlphaFoldDB" id="A0A1F5TRX6"/>
<evidence type="ECO:0000313" key="2">
    <source>
        <dbReference type="EMBL" id="OGF41589.1"/>
    </source>
</evidence>
<sequence length="328" mass="36065">MTKKDEMTKKLEELGVTEEQIAKIKDELGAENVEDLNSLTEDDLIGIGIKPIPARKIITALTPTTPKADPTKELAENEEPSADQVAGFAGILGADPTALMLLMSGQGGDMDLSSMMPIAGLVAGYNPKRRDLYLTIMGQVERRLGVPIVVINGDGSIDRELTTEYIEGLEEGREPAENNIYFDSEGIPHEVIRVGVDAQSIYDADPLNPSKALQKSGMGIGRVNWSDISLEVKQVAFYAVTKTREIDPNNDAHLSWLRDHIKKGVNRLVFHGQAPRAIAEYNEAARTGSLPTLRVMLSRSPRRQEIMPRRRKSSPRDLSGIGMDHDDL</sequence>
<evidence type="ECO:0000313" key="3">
    <source>
        <dbReference type="Proteomes" id="UP000177579"/>
    </source>
</evidence>
<reference evidence="2 3" key="1">
    <citation type="journal article" date="2016" name="Nat. Commun.">
        <title>Thousands of microbial genomes shed light on interconnected biogeochemical processes in an aquifer system.</title>
        <authorList>
            <person name="Anantharaman K."/>
            <person name="Brown C.T."/>
            <person name="Hug L.A."/>
            <person name="Sharon I."/>
            <person name="Castelle C.J."/>
            <person name="Probst A.J."/>
            <person name="Thomas B.C."/>
            <person name="Singh A."/>
            <person name="Wilkins M.J."/>
            <person name="Karaoz U."/>
            <person name="Brodie E.L."/>
            <person name="Williams K.H."/>
            <person name="Hubbard S.S."/>
            <person name="Banfield J.F."/>
        </authorList>
    </citation>
    <scope>NUCLEOTIDE SEQUENCE [LARGE SCALE GENOMIC DNA]</scope>
</reference>
<proteinExistence type="predicted"/>
<comment type="caution">
    <text evidence="2">The sequence shown here is derived from an EMBL/GenBank/DDBJ whole genome shotgun (WGS) entry which is preliminary data.</text>
</comment>
<organism evidence="2 3">
    <name type="scientific">Candidatus Falkowbacteria bacterium RIFOXYD2_FULL_34_120</name>
    <dbReference type="NCBI Taxonomy" id="1798007"/>
    <lineage>
        <taxon>Bacteria</taxon>
        <taxon>Candidatus Falkowiibacteriota</taxon>
    </lineage>
</organism>
<evidence type="ECO:0008006" key="4">
    <source>
        <dbReference type="Google" id="ProtNLM"/>
    </source>
</evidence>